<dbReference type="AlphaFoldDB" id="A0AAE1DX81"/>
<evidence type="ECO:0000256" key="1">
    <source>
        <dbReference type="SAM" id="MobiDB-lite"/>
    </source>
</evidence>
<dbReference type="EMBL" id="JAWDGP010002021">
    <property type="protein sequence ID" value="KAK3786047.1"/>
    <property type="molecule type" value="Genomic_DNA"/>
</dbReference>
<sequence>MRRHCEQTQSLSYSPVIEGKGSSPKGGSGIRLAQQGQEHGIPDYNLVHTTEQASGRQLDREAIRLLVTQSQIDCRLSVATCHRPPSPRSRLGGAVDQL</sequence>
<protein>
    <submittedName>
        <fullName evidence="2">Uncharacterized protein</fullName>
    </submittedName>
</protein>
<name>A0AAE1DX81_9GAST</name>
<reference evidence="2" key="1">
    <citation type="journal article" date="2023" name="G3 (Bethesda)">
        <title>A reference genome for the long-term kleptoplast-retaining sea slug Elysia crispata morphotype clarki.</title>
        <authorList>
            <person name="Eastman K.E."/>
            <person name="Pendleton A.L."/>
            <person name="Shaikh M.A."/>
            <person name="Suttiyut T."/>
            <person name="Ogas R."/>
            <person name="Tomko P."/>
            <person name="Gavelis G."/>
            <person name="Widhalm J.R."/>
            <person name="Wisecaver J.H."/>
        </authorList>
    </citation>
    <scope>NUCLEOTIDE SEQUENCE</scope>
    <source>
        <strain evidence="2">ECLA1</strain>
    </source>
</reference>
<dbReference type="Proteomes" id="UP001283361">
    <property type="component" value="Unassembled WGS sequence"/>
</dbReference>
<evidence type="ECO:0000313" key="3">
    <source>
        <dbReference type="Proteomes" id="UP001283361"/>
    </source>
</evidence>
<proteinExistence type="predicted"/>
<organism evidence="2 3">
    <name type="scientific">Elysia crispata</name>
    <name type="common">lettuce slug</name>
    <dbReference type="NCBI Taxonomy" id="231223"/>
    <lineage>
        <taxon>Eukaryota</taxon>
        <taxon>Metazoa</taxon>
        <taxon>Spiralia</taxon>
        <taxon>Lophotrochozoa</taxon>
        <taxon>Mollusca</taxon>
        <taxon>Gastropoda</taxon>
        <taxon>Heterobranchia</taxon>
        <taxon>Euthyneura</taxon>
        <taxon>Panpulmonata</taxon>
        <taxon>Sacoglossa</taxon>
        <taxon>Placobranchoidea</taxon>
        <taxon>Plakobranchidae</taxon>
        <taxon>Elysia</taxon>
    </lineage>
</organism>
<comment type="caution">
    <text evidence="2">The sequence shown here is derived from an EMBL/GenBank/DDBJ whole genome shotgun (WGS) entry which is preliminary data.</text>
</comment>
<keyword evidence="3" id="KW-1185">Reference proteome</keyword>
<gene>
    <name evidence="2" type="ORF">RRG08_023468</name>
</gene>
<accession>A0AAE1DX81</accession>
<evidence type="ECO:0000313" key="2">
    <source>
        <dbReference type="EMBL" id="KAK3786047.1"/>
    </source>
</evidence>
<feature type="region of interest" description="Disordered" evidence="1">
    <location>
        <begin position="1"/>
        <end position="41"/>
    </location>
</feature>